<dbReference type="InterPro" id="IPR007199">
    <property type="entry name" value="Rep_factor-A_N"/>
</dbReference>
<feature type="region of interest" description="Disordered" evidence="6">
    <location>
        <begin position="180"/>
        <end position="210"/>
    </location>
</feature>
<keyword evidence="5" id="KW-0238">DNA-binding</keyword>
<evidence type="ECO:0000313" key="11">
    <source>
        <dbReference type="Proteomes" id="UP001164746"/>
    </source>
</evidence>
<evidence type="ECO:0000259" key="8">
    <source>
        <dbReference type="Pfam" id="PF08646"/>
    </source>
</evidence>
<feature type="domain" description="Replication protein A OB" evidence="9">
    <location>
        <begin position="301"/>
        <end position="397"/>
    </location>
</feature>
<evidence type="ECO:0000256" key="3">
    <source>
        <dbReference type="ARBA" id="ARBA00022771"/>
    </source>
</evidence>
<dbReference type="CDD" id="cd04475">
    <property type="entry name" value="RPA1_DBD_B"/>
    <property type="match status" value="1"/>
</dbReference>
<keyword evidence="3" id="KW-0863">Zinc-finger</keyword>
<keyword evidence="11" id="KW-1185">Reference proteome</keyword>
<dbReference type="InterPro" id="IPR013955">
    <property type="entry name" value="Rep_factor-A_C"/>
</dbReference>
<feature type="compositionally biased region" description="Polar residues" evidence="6">
    <location>
        <begin position="67"/>
        <end position="94"/>
    </location>
</feature>
<evidence type="ECO:0000313" key="10">
    <source>
        <dbReference type="EMBL" id="WAR01828.1"/>
    </source>
</evidence>
<keyword evidence="4" id="KW-0862">Zinc</keyword>
<dbReference type="PANTHER" id="PTHR47165">
    <property type="entry name" value="OS03G0429900 PROTEIN"/>
    <property type="match status" value="1"/>
</dbReference>
<sequence>MLATQLNTKMASGEMDNHCVVRVKQYICNTLQGDRRVMILLDVDVIAKGLEIGGRLGNPQPFKAGQASENIAPTNNQAPASKNIPNGVAKTNSAPGIGSHNVKTRYEKGEVKSKDESVVLDLVYDYEKDFDSSQYIFDKFDPSKLCKSCSEYKGNDQLPSKVDDKIPSFGNKYSTAANVLSNSAKSPPPSKPGFNVRSGGTPGTPGSNRIHSIASLTPYQNRWRIRARVTQKSNIRTWSNSRGEGKLFSVYYISKATLKTANKQYTSVKNDYEMTFNSDSMIEPCEEQTDLPSLSFDFVKIDALESKQPQAVIDVIGVVKQVNDLANITTKAGKELSKRDIQLADQSGMVVNLTLWGNDAETFNGEDNPVIACKGCRLSDWGGRSLSLLSSSQMMLNPDLREAAMLKGWWSREGCNKEFQSYRSEGGAGAGESCNKKVVDQGNGMFRCEKCQAEYPKYKWRMILSVNLADHTGNQWVTCFQESAEIVLGIKADDLGNLKETNELAYDNVFEEASFKSYVFKLRAKVETYNDESRLKVGCTNASPIDYVEDGKRLLDEINKLMI</sequence>
<dbReference type="Pfam" id="PF04057">
    <property type="entry name" value="Rep-A_N"/>
    <property type="match status" value="1"/>
</dbReference>
<dbReference type="EMBL" id="CP111015">
    <property type="protein sequence ID" value="WAR01828.1"/>
    <property type="molecule type" value="Genomic_DNA"/>
</dbReference>
<evidence type="ECO:0000256" key="6">
    <source>
        <dbReference type="SAM" id="MobiDB-lite"/>
    </source>
</evidence>
<dbReference type="Gene3D" id="2.40.50.140">
    <property type="entry name" value="Nucleic acid-binding proteins"/>
    <property type="match status" value="5"/>
</dbReference>
<evidence type="ECO:0000259" key="9">
    <source>
        <dbReference type="Pfam" id="PF16900"/>
    </source>
</evidence>
<feature type="domain" description="Replication factor-A protein 1 N-terminal" evidence="7">
    <location>
        <begin position="1"/>
        <end position="47"/>
    </location>
</feature>
<dbReference type="SUPFAM" id="SSF50249">
    <property type="entry name" value="Nucleic acid-binding proteins"/>
    <property type="match status" value="4"/>
</dbReference>
<feature type="region of interest" description="Disordered" evidence="6">
    <location>
        <begin position="59"/>
        <end position="101"/>
    </location>
</feature>
<evidence type="ECO:0000256" key="2">
    <source>
        <dbReference type="ARBA" id="ARBA00022723"/>
    </source>
</evidence>
<evidence type="ECO:0000256" key="1">
    <source>
        <dbReference type="ARBA" id="ARBA00005690"/>
    </source>
</evidence>
<dbReference type="Pfam" id="PF08646">
    <property type="entry name" value="Rep_fac-A_C"/>
    <property type="match status" value="1"/>
</dbReference>
<evidence type="ECO:0000256" key="4">
    <source>
        <dbReference type="ARBA" id="ARBA00022833"/>
    </source>
</evidence>
<accession>A0ABY7DVT6</accession>
<dbReference type="Proteomes" id="UP001164746">
    <property type="component" value="Chromosome 4"/>
</dbReference>
<dbReference type="InterPro" id="IPR031657">
    <property type="entry name" value="REPA_OB_2"/>
</dbReference>
<protein>
    <submittedName>
        <fullName evidence="10">RFA1-like protein</fullName>
    </submittedName>
</protein>
<dbReference type="CDD" id="cd04476">
    <property type="entry name" value="RPA1_DBD_C"/>
    <property type="match status" value="1"/>
</dbReference>
<dbReference type="InterPro" id="IPR012340">
    <property type="entry name" value="NA-bd_OB-fold"/>
</dbReference>
<keyword evidence="2" id="KW-0479">Metal-binding</keyword>
<dbReference type="Pfam" id="PF16900">
    <property type="entry name" value="REPA_OB_2"/>
    <property type="match status" value="1"/>
</dbReference>
<dbReference type="CDD" id="cd04474">
    <property type="entry name" value="RPA1_DBD_A"/>
    <property type="match status" value="1"/>
</dbReference>
<feature type="domain" description="Replication factor A C-terminal" evidence="8">
    <location>
        <begin position="430"/>
        <end position="554"/>
    </location>
</feature>
<dbReference type="InterPro" id="IPR047192">
    <property type="entry name" value="Euk_RPA1_DBD_C"/>
</dbReference>
<proteinExistence type="inferred from homology"/>
<reference evidence="10" key="1">
    <citation type="submission" date="2022-11" db="EMBL/GenBank/DDBJ databases">
        <title>Centuries of genome instability and evolution in soft-shell clam transmissible cancer (bioRxiv).</title>
        <authorList>
            <person name="Hart S.F.M."/>
            <person name="Yonemitsu M.A."/>
            <person name="Giersch R.M."/>
            <person name="Beal B.F."/>
            <person name="Arriagada G."/>
            <person name="Davis B.W."/>
            <person name="Ostrander E.A."/>
            <person name="Goff S.P."/>
            <person name="Metzger M.J."/>
        </authorList>
    </citation>
    <scope>NUCLEOTIDE SEQUENCE</scope>
    <source>
        <strain evidence="10">MELC-2E11</strain>
        <tissue evidence="10">Siphon/mantle</tissue>
    </source>
</reference>
<dbReference type="PANTHER" id="PTHR47165:SF4">
    <property type="entry name" value="OS03G0429900 PROTEIN"/>
    <property type="match status" value="1"/>
</dbReference>
<name>A0ABY7DVT6_MYAAR</name>
<organism evidence="10 11">
    <name type="scientific">Mya arenaria</name>
    <name type="common">Soft-shell clam</name>
    <dbReference type="NCBI Taxonomy" id="6604"/>
    <lineage>
        <taxon>Eukaryota</taxon>
        <taxon>Metazoa</taxon>
        <taxon>Spiralia</taxon>
        <taxon>Lophotrochozoa</taxon>
        <taxon>Mollusca</taxon>
        <taxon>Bivalvia</taxon>
        <taxon>Autobranchia</taxon>
        <taxon>Heteroconchia</taxon>
        <taxon>Euheterodonta</taxon>
        <taxon>Imparidentia</taxon>
        <taxon>Neoheterodontei</taxon>
        <taxon>Myida</taxon>
        <taxon>Myoidea</taxon>
        <taxon>Myidae</taxon>
        <taxon>Mya</taxon>
    </lineage>
</organism>
<evidence type="ECO:0000256" key="5">
    <source>
        <dbReference type="ARBA" id="ARBA00023125"/>
    </source>
</evidence>
<gene>
    <name evidence="10" type="ORF">MAR_008386</name>
</gene>
<evidence type="ECO:0000259" key="7">
    <source>
        <dbReference type="Pfam" id="PF04057"/>
    </source>
</evidence>
<comment type="similarity">
    <text evidence="1">Belongs to the replication factor A protein 1 family.</text>
</comment>